<evidence type="ECO:0000313" key="1">
    <source>
        <dbReference type="EMBL" id="KKK99783.1"/>
    </source>
</evidence>
<protein>
    <submittedName>
        <fullName evidence="1">Uncharacterized protein</fullName>
    </submittedName>
</protein>
<dbReference type="EMBL" id="LAZR01045055">
    <property type="protein sequence ID" value="KKK99783.1"/>
    <property type="molecule type" value="Genomic_DNA"/>
</dbReference>
<accession>A0A0F9A0V6</accession>
<dbReference type="AlphaFoldDB" id="A0A0F9A0V6"/>
<reference evidence="1" key="1">
    <citation type="journal article" date="2015" name="Nature">
        <title>Complex archaea that bridge the gap between prokaryotes and eukaryotes.</title>
        <authorList>
            <person name="Spang A."/>
            <person name="Saw J.H."/>
            <person name="Jorgensen S.L."/>
            <person name="Zaremba-Niedzwiedzka K."/>
            <person name="Martijn J."/>
            <person name="Lind A.E."/>
            <person name="van Eijk R."/>
            <person name="Schleper C."/>
            <person name="Guy L."/>
            <person name="Ettema T.J."/>
        </authorList>
    </citation>
    <scope>NUCLEOTIDE SEQUENCE</scope>
</reference>
<comment type="caution">
    <text evidence="1">The sequence shown here is derived from an EMBL/GenBank/DDBJ whole genome shotgun (WGS) entry which is preliminary data.</text>
</comment>
<name>A0A0F9A0V6_9ZZZZ</name>
<proteinExistence type="predicted"/>
<feature type="non-terminal residue" evidence="1">
    <location>
        <position position="37"/>
    </location>
</feature>
<gene>
    <name evidence="1" type="ORF">LCGC14_2629290</name>
</gene>
<sequence>MIATALFLPLLALALWAIARRGHQLCIREMRTKQRAA</sequence>
<organism evidence="1">
    <name type="scientific">marine sediment metagenome</name>
    <dbReference type="NCBI Taxonomy" id="412755"/>
    <lineage>
        <taxon>unclassified sequences</taxon>
        <taxon>metagenomes</taxon>
        <taxon>ecological metagenomes</taxon>
    </lineage>
</organism>